<dbReference type="SMART" id="SM00448">
    <property type="entry name" value="REC"/>
    <property type="match status" value="1"/>
</dbReference>
<sequence length="1326" mass="149622">MCRPFSILFVFCLLLCLYGNSQQLLFRNYTVADGLSSNTVRAIKQDDQGFMWFGTKNGVSRFDGYQFKLYQFKKDNPASLGNNFIHAIEKADSTHLWIGTENGIYILDLQTERFEPLPELEGKVVFDLLKDKAGAIWITTRLHGLYRYTPTDKKMLHLEHKEQAKTLSSDVLTKLALDNNGNLWIGTYGNGLDVLDTKTMEVTNYDNTKGVNSNFIIALYKDQQGKIWAGTMNGGVCVYDPATRLFKTYNKTSKPAINDDIVRSICQASPGIVYIGTEKGLNVLNEATGNIASCTNDPADPLSISDNSVYSIYPDRTGIVWVGTFFGGVSYFKEKGSAFELYYPTGNANSLSGRAVSCFLEDAPGKFWIGTEDGGLNYFNTKDKSFRQYPFLPKQQKLSYHNIHVLMRDKKGLLWIGLFAGGINVYDAATGKVKQYKHQIDDAHSLNSDNVFSLYEDKEGEIWVGTDRGLNWYDAANDRFVEYTRPGVHNTIVYDMYEDASKNMWFATYNNGLHILNKRTGEWQSITTGNGGLTTNKLTCLHDDNNGNVWVGTDGGGLHRINRQTKQVTVYDKAKGINANVIYSVLEDDEGQLWVSTNDGIYSLHMSTGKVKHFTHKDNLQSRQFNYKAGYKAFDGNLLMGGVKGFNMFNPLAIGKDTQNNKVIITAFQLFNKEVPVSTDGPLQQSINYTGKVSLSHDQSVFSFEFAGVNFSTPEKVRYAYKMEGFDTGWNYVNDERKATYTNLSPGTYRFLVKATADDNNWNSEPASVKVVIRPPFYRSTLAYVIYVLLFIASLYWAFYYVENYHRRKNQARLEKMKVKEEQEFYARKIEFFTVMAHEIRTPLSLIMAPLERLLSLNKWQAAEQEQLQLMEENSNRLMSLVNQLLDFRRIESDAYTIHKEEVEVVSLVQSLYSRFSSLPYQKGVEFSMSTRVNRLEVQADPEVLNKVVSNLLINAFKFTRTKVTISINDLVTGEDGRTRFSVTVEDDGIGISASDSKHIFKKFFTTTSGNYEYHNLGGSGIGLALAAALAEKHGGQLLVESKEGVKTAFTLELPYESISNTSHAEEELVADAADKLTVLVAEDDDKLLDFIAKSLRADGFAVEKATNGKEALQVLEQKAIDLILSDVMMPELSGFELCRVIKNNVNYSHIPFIILTAKSNTEAELEGLQAGADAYITKPFKWKHVVAIVKNLLESRERLRLKFSEQPAVNAEVLTTNTRDKEFMERIMAIIEQRMTDPQLSVEELSKELAMSRSNLHKKLKILSGMGPNELIRLIRLKHAAKLLTKQQHTVAEVAYLSGFSSPSYFTKCFQQQFKVGPKEYGLTS</sequence>
<dbReference type="InterPro" id="IPR013783">
    <property type="entry name" value="Ig-like_fold"/>
</dbReference>
<evidence type="ECO:0000256" key="6">
    <source>
        <dbReference type="PROSITE-ProRule" id="PRU00169"/>
    </source>
</evidence>
<dbReference type="SUPFAM" id="SSF63829">
    <property type="entry name" value="Calcium-dependent phosphotriesterase"/>
    <property type="match status" value="2"/>
</dbReference>
<keyword evidence="4" id="KW-0805">Transcription regulation</keyword>
<dbReference type="Pfam" id="PF07495">
    <property type="entry name" value="Y_Y_Y"/>
    <property type="match status" value="1"/>
</dbReference>
<evidence type="ECO:0000256" key="7">
    <source>
        <dbReference type="SAM" id="Phobius"/>
    </source>
</evidence>
<comment type="caution">
    <text evidence="11">The sequence shown here is derived from an EMBL/GenBank/DDBJ whole genome shotgun (WGS) entry which is preliminary data.</text>
</comment>
<dbReference type="CDD" id="cd00082">
    <property type="entry name" value="HisKA"/>
    <property type="match status" value="1"/>
</dbReference>
<protein>
    <recommendedName>
        <fullName evidence="2">histidine kinase</fullName>
        <ecNumber evidence="2">2.7.13.3</ecNumber>
    </recommendedName>
</protein>
<dbReference type="Proteomes" id="UP000677244">
    <property type="component" value="Unassembled WGS sequence"/>
</dbReference>
<name>A0ABS3YYD5_9BACT</name>
<dbReference type="EC" id="2.7.13.3" evidence="2"/>
<dbReference type="CDD" id="cd00146">
    <property type="entry name" value="PKD"/>
    <property type="match status" value="1"/>
</dbReference>
<dbReference type="SUPFAM" id="SSF55874">
    <property type="entry name" value="ATPase domain of HSP90 chaperone/DNA topoisomerase II/histidine kinase"/>
    <property type="match status" value="1"/>
</dbReference>
<dbReference type="Pfam" id="PF07494">
    <property type="entry name" value="Reg_prop"/>
    <property type="match status" value="8"/>
</dbReference>
<dbReference type="PROSITE" id="PS01124">
    <property type="entry name" value="HTH_ARAC_FAMILY_2"/>
    <property type="match status" value="1"/>
</dbReference>
<evidence type="ECO:0000313" key="11">
    <source>
        <dbReference type="EMBL" id="MBO9202928.1"/>
    </source>
</evidence>
<evidence type="ECO:0000256" key="5">
    <source>
        <dbReference type="ARBA" id="ARBA00023163"/>
    </source>
</evidence>
<dbReference type="EMBL" id="JAGHKO010000005">
    <property type="protein sequence ID" value="MBO9202928.1"/>
    <property type="molecule type" value="Genomic_DNA"/>
</dbReference>
<feature type="domain" description="Response regulatory" evidence="10">
    <location>
        <begin position="1078"/>
        <end position="1194"/>
    </location>
</feature>
<dbReference type="InterPro" id="IPR005467">
    <property type="entry name" value="His_kinase_dom"/>
</dbReference>
<dbReference type="PANTHER" id="PTHR43547">
    <property type="entry name" value="TWO-COMPONENT HISTIDINE KINASE"/>
    <property type="match status" value="1"/>
</dbReference>
<evidence type="ECO:0000259" key="9">
    <source>
        <dbReference type="PROSITE" id="PS50109"/>
    </source>
</evidence>
<dbReference type="Gene3D" id="2.60.40.10">
    <property type="entry name" value="Immunoglobulins"/>
    <property type="match status" value="1"/>
</dbReference>
<dbReference type="InterPro" id="IPR003661">
    <property type="entry name" value="HisK_dim/P_dom"/>
</dbReference>
<evidence type="ECO:0000256" key="1">
    <source>
        <dbReference type="ARBA" id="ARBA00000085"/>
    </source>
</evidence>
<dbReference type="Gene3D" id="3.30.565.10">
    <property type="entry name" value="Histidine kinase-like ATPase, C-terminal domain"/>
    <property type="match status" value="1"/>
</dbReference>
<keyword evidence="12" id="KW-1185">Reference proteome</keyword>
<keyword evidence="7" id="KW-1133">Transmembrane helix</keyword>
<dbReference type="SMART" id="SM00388">
    <property type="entry name" value="HisKA"/>
    <property type="match status" value="1"/>
</dbReference>
<dbReference type="Gene3D" id="1.10.287.130">
    <property type="match status" value="1"/>
</dbReference>
<dbReference type="SUPFAM" id="SSF52172">
    <property type="entry name" value="CheY-like"/>
    <property type="match status" value="1"/>
</dbReference>
<dbReference type="PROSITE" id="PS50109">
    <property type="entry name" value="HIS_KIN"/>
    <property type="match status" value="1"/>
</dbReference>
<dbReference type="InterPro" id="IPR009057">
    <property type="entry name" value="Homeodomain-like_sf"/>
</dbReference>
<dbReference type="InterPro" id="IPR004358">
    <property type="entry name" value="Sig_transdc_His_kin-like_C"/>
</dbReference>
<dbReference type="InterPro" id="IPR003594">
    <property type="entry name" value="HATPase_dom"/>
</dbReference>
<dbReference type="SMART" id="SM00387">
    <property type="entry name" value="HATPase_c"/>
    <property type="match status" value="1"/>
</dbReference>
<dbReference type="CDD" id="cd17574">
    <property type="entry name" value="REC_OmpR"/>
    <property type="match status" value="1"/>
</dbReference>
<dbReference type="PANTHER" id="PTHR43547:SF2">
    <property type="entry name" value="HYBRID SIGNAL TRANSDUCTION HISTIDINE KINASE C"/>
    <property type="match status" value="1"/>
</dbReference>
<dbReference type="InterPro" id="IPR036097">
    <property type="entry name" value="HisK_dim/P_sf"/>
</dbReference>
<evidence type="ECO:0000259" key="8">
    <source>
        <dbReference type="PROSITE" id="PS01124"/>
    </source>
</evidence>
<comment type="catalytic activity">
    <reaction evidence="1">
        <text>ATP + protein L-histidine = ADP + protein N-phospho-L-histidine.</text>
        <dbReference type="EC" id="2.7.13.3"/>
    </reaction>
</comment>
<dbReference type="InterPro" id="IPR011006">
    <property type="entry name" value="CheY-like_superfamily"/>
</dbReference>
<evidence type="ECO:0000256" key="2">
    <source>
        <dbReference type="ARBA" id="ARBA00012438"/>
    </source>
</evidence>
<keyword evidence="5" id="KW-0804">Transcription</keyword>
<dbReference type="InterPro" id="IPR011123">
    <property type="entry name" value="Y_Y_Y"/>
</dbReference>
<feature type="transmembrane region" description="Helical" evidence="7">
    <location>
        <begin position="782"/>
        <end position="802"/>
    </location>
</feature>
<dbReference type="InterPro" id="IPR036890">
    <property type="entry name" value="HATPase_C_sf"/>
</dbReference>
<keyword evidence="7" id="KW-0472">Membrane</keyword>
<evidence type="ECO:0000259" key="10">
    <source>
        <dbReference type="PROSITE" id="PS50110"/>
    </source>
</evidence>
<dbReference type="SUPFAM" id="SSF47384">
    <property type="entry name" value="Homodimeric domain of signal transducing histidine kinase"/>
    <property type="match status" value="1"/>
</dbReference>
<dbReference type="Pfam" id="PF00072">
    <property type="entry name" value="Response_reg"/>
    <property type="match status" value="1"/>
</dbReference>
<gene>
    <name evidence="11" type="ORF">J7I42_21740</name>
</gene>
<dbReference type="Gene3D" id="1.10.10.60">
    <property type="entry name" value="Homeodomain-like"/>
    <property type="match status" value="1"/>
</dbReference>
<evidence type="ECO:0000256" key="3">
    <source>
        <dbReference type="ARBA" id="ARBA00022553"/>
    </source>
</evidence>
<feature type="domain" description="Histidine kinase" evidence="9">
    <location>
        <begin position="835"/>
        <end position="1058"/>
    </location>
</feature>
<accession>A0ABS3YYD5</accession>
<reference evidence="11 12" key="1">
    <citation type="submission" date="2021-03" db="EMBL/GenBank/DDBJ databases">
        <title>Assistant Professor.</title>
        <authorList>
            <person name="Huq M.A."/>
        </authorList>
    </citation>
    <scope>NUCLEOTIDE SEQUENCE [LARGE SCALE GENOMIC DNA]</scope>
    <source>
        <strain evidence="11 12">MAH-29</strain>
    </source>
</reference>
<dbReference type="Pfam" id="PF00512">
    <property type="entry name" value="HisKA"/>
    <property type="match status" value="1"/>
</dbReference>
<dbReference type="Pfam" id="PF12833">
    <property type="entry name" value="HTH_18"/>
    <property type="match status" value="1"/>
</dbReference>
<dbReference type="InterPro" id="IPR015943">
    <property type="entry name" value="WD40/YVTN_repeat-like_dom_sf"/>
</dbReference>
<organism evidence="11 12">
    <name type="scientific">Niastella soli</name>
    <dbReference type="NCBI Taxonomy" id="2821487"/>
    <lineage>
        <taxon>Bacteria</taxon>
        <taxon>Pseudomonadati</taxon>
        <taxon>Bacteroidota</taxon>
        <taxon>Chitinophagia</taxon>
        <taxon>Chitinophagales</taxon>
        <taxon>Chitinophagaceae</taxon>
        <taxon>Niastella</taxon>
    </lineage>
</organism>
<keyword evidence="7" id="KW-0812">Transmembrane</keyword>
<dbReference type="SUPFAM" id="SSF46689">
    <property type="entry name" value="Homeodomain-like"/>
    <property type="match status" value="1"/>
</dbReference>
<dbReference type="Gene3D" id="3.40.50.2300">
    <property type="match status" value="1"/>
</dbReference>
<feature type="domain" description="HTH araC/xylS-type" evidence="8">
    <location>
        <begin position="1226"/>
        <end position="1325"/>
    </location>
</feature>
<dbReference type="Gene3D" id="2.130.10.10">
    <property type="entry name" value="YVTN repeat-like/Quinoprotein amine dehydrogenase"/>
    <property type="match status" value="4"/>
</dbReference>
<dbReference type="InterPro" id="IPR011110">
    <property type="entry name" value="Reg_prop"/>
</dbReference>
<dbReference type="InterPro" id="IPR018060">
    <property type="entry name" value="HTH_AraC"/>
</dbReference>
<feature type="modified residue" description="4-aspartylphosphate" evidence="6">
    <location>
        <position position="1127"/>
    </location>
</feature>
<dbReference type="RefSeq" id="WP_209140982.1">
    <property type="nucleotide sequence ID" value="NZ_JAGHKO010000005.1"/>
</dbReference>
<dbReference type="Pfam" id="PF02518">
    <property type="entry name" value="HATPase_c"/>
    <property type="match status" value="1"/>
</dbReference>
<proteinExistence type="predicted"/>
<dbReference type="PRINTS" id="PR00344">
    <property type="entry name" value="BCTRLSENSOR"/>
</dbReference>
<dbReference type="PROSITE" id="PS50110">
    <property type="entry name" value="RESPONSE_REGULATORY"/>
    <property type="match status" value="1"/>
</dbReference>
<dbReference type="InterPro" id="IPR001789">
    <property type="entry name" value="Sig_transdc_resp-reg_receiver"/>
</dbReference>
<keyword evidence="3 6" id="KW-0597">Phosphoprotein</keyword>
<evidence type="ECO:0000313" key="12">
    <source>
        <dbReference type="Proteomes" id="UP000677244"/>
    </source>
</evidence>
<dbReference type="SMART" id="SM00342">
    <property type="entry name" value="HTH_ARAC"/>
    <property type="match status" value="1"/>
</dbReference>
<evidence type="ECO:0000256" key="4">
    <source>
        <dbReference type="ARBA" id="ARBA00023015"/>
    </source>
</evidence>